<gene>
    <name evidence="1" type="ORF">PRZ48_008764</name>
</gene>
<accession>A0ABR0EH17</accession>
<comment type="caution">
    <text evidence="1">The sequence shown here is derived from an EMBL/GenBank/DDBJ whole genome shotgun (WGS) entry which is preliminary data.</text>
</comment>
<dbReference type="EMBL" id="JAXOVC010000006">
    <property type="protein sequence ID" value="KAK4500575.1"/>
    <property type="molecule type" value="Genomic_DNA"/>
</dbReference>
<sequence length="284" mass="31378">MVITMLGRRAMALPRMRPLSPGGTGARLFRLDKGLGKVSTPKAPRIQIFDNPAFPAVMSKVRRIRSEANKPDTSTIPISVMQSLRDNPEEQPACNFQYSVQLRAGMSYDENVRVVAKILDFLDEAYSEPLKIYGEYPSEDRMGLTLVVIPGSVSLLADLQAIPGVETVSADMYPLPTPKRRSIIPKCSGIDQVEHEYVVQLQAGLNKEEREEVVDKIHEEMKAGAAAEDDVSIFGVVSRSEFTDSLVIERDPVRYLIGSKVDEAVDSIMAPAVSNEEQEVVLDD</sequence>
<protein>
    <submittedName>
        <fullName evidence="1">Uncharacterized protein</fullName>
    </submittedName>
</protein>
<name>A0ABR0EH17_ZASCE</name>
<organism evidence="1 2">
    <name type="scientific">Zasmidium cellare</name>
    <name type="common">Wine cellar mold</name>
    <name type="synonym">Racodium cellare</name>
    <dbReference type="NCBI Taxonomy" id="395010"/>
    <lineage>
        <taxon>Eukaryota</taxon>
        <taxon>Fungi</taxon>
        <taxon>Dikarya</taxon>
        <taxon>Ascomycota</taxon>
        <taxon>Pezizomycotina</taxon>
        <taxon>Dothideomycetes</taxon>
        <taxon>Dothideomycetidae</taxon>
        <taxon>Mycosphaerellales</taxon>
        <taxon>Mycosphaerellaceae</taxon>
        <taxon>Zasmidium</taxon>
    </lineage>
</organism>
<evidence type="ECO:0000313" key="2">
    <source>
        <dbReference type="Proteomes" id="UP001305779"/>
    </source>
</evidence>
<evidence type="ECO:0000313" key="1">
    <source>
        <dbReference type="EMBL" id="KAK4500575.1"/>
    </source>
</evidence>
<reference evidence="1 2" key="1">
    <citation type="journal article" date="2023" name="G3 (Bethesda)">
        <title>A chromosome-level genome assembly of Zasmidium syzygii isolated from banana leaves.</title>
        <authorList>
            <person name="van Westerhoven A.C."/>
            <person name="Mehrabi R."/>
            <person name="Talebi R."/>
            <person name="Steentjes M.B.F."/>
            <person name="Corcolon B."/>
            <person name="Chong P.A."/>
            <person name="Kema G.H.J."/>
            <person name="Seidl M.F."/>
        </authorList>
    </citation>
    <scope>NUCLEOTIDE SEQUENCE [LARGE SCALE GENOMIC DNA]</scope>
    <source>
        <strain evidence="1 2">P124</strain>
    </source>
</reference>
<dbReference type="Proteomes" id="UP001305779">
    <property type="component" value="Unassembled WGS sequence"/>
</dbReference>
<proteinExistence type="predicted"/>
<keyword evidence="2" id="KW-1185">Reference proteome</keyword>